<evidence type="ECO:0000256" key="4">
    <source>
        <dbReference type="ARBA" id="ARBA00022989"/>
    </source>
</evidence>
<dbReference type="PANTHER" id="PTHR32219">
    <property type="entry name" value="RNA-BINDING PROTEIN YLMH-RELATED"/>
    <property type="match status" value="1"/>
</dbReference>
<dbReference type="EMBL" id="MVGT01000940">
    <property type="protein sequence ID" value="OVA14911.1"/>
    <property type="molecule type" value="Genomic_DNA"/>
</dbReference>
<keyword evidence="6" id="KW-0472">Membrane</keyword>
<name>A0A200QWT9_MACCD</name>
<accession>A0A200QWT9</accession>
<keyword evidence="5" id="KW-0175">Coiled coil</keyword>
<evidence type="ECO:0000256" key="1">
    <source>
        <dbReference type="ARBA" id="ARBA00004162"/>
    </source>
</evidence>
<dbReference type="InterPro" id="IPR055282">
    <property type="entry name" value="PPI1-4"/>
</dbReference>
<protein>
    <recommendedName>
        <fullName evidence="11">Proton pump-interactor</fullName>
    </recommendedName>
</protein>
<proteinExistence type="inferred from homology"/>
<dbReference type="GO" id="GO:0005886">
    <property type="term" value="C:plasma membrane"/>
    <property type="evidence" value="ECO:0007669"/>
    <property type="project" value="UniProtKB-SubCell"/>
</dbReference>
<dbReference type="OrthoDB" id="2195113at2759"/>
<dbReference type="STRING" id="56857.A0A200QWT9"/>
<comment type="similarity">
    <text evidence="7">Belongs to the plant Proton pump-interactor protein family.</text>
</comment>
<keyword evidence="2" id="KW-1003">Cell membrane</keyword>
<evidence type="ECO:0000256" key="5">
    <source>
        <dbReference type="ARBA" id="ARBA00023054"/>
    </source>
</evidence>
<dbReference type="AlphaFoldDB" id="A0A200QWT9"/>
<evidence type="ECO:0000256" key="2">
    <source>
        <dbReference type="ARBA" id="ARBA00022475"/>
    </source>
</evidence>
<dbReference type="OMA" id="SKFEWAR"/>
<sequence>MGTEVVGVDFPSVPLKNGSDGNSPKSPCLHEKNAVDQCPEPKPKRIHQFYFIKYPSFEDPQLKSKIDQADEDLQKKTEAWFDSTVAIKTKQVDREAAIRQLEPLTLEDKRYRKILDENRNGIGCLHQVLVKLHNETNTSGEKGDKLCSSEEELNNLICSLHFQTQHGNNTLVGEKQLHRAIKQLEGTREKVIASAIAFKKDTYGWTWKTEFRDPVKPIDVDLDGIRKEKHLINARIQYLKGQVKVLDNELSSLDVKLTDANKRRIAAYEVYMDLKRERDQGHAYYYQNRSLLKNVRKLAAEKNIAAMEELSHRKVEKFMPQWSSSKAFRDVYMNRILPSLDSRKLSRDGRMMNTNEKPLVSEFPSSSKSEAVTKPNIKRPKEMKREEEIAKAKVALERKKKLAEKAAAKEVIPI</sequence>
<evidence type="ECO:0000256" key="8">
    <source>
        <dbReference type="SAM" id="MobiDB-lite"/>
    </source>
</evidence>
<feature type="compositionally biased region" description="Basic and acidic residues" evidence="8">
    <location>
        <begin position="28"/>
        <end position="41"/>
    </location>
</feature>
<evidence type="ECO:0000313" key="10">
    <source>
        <dbReference type="Proteomes" id="UP000195402"/>
    </source>
</evidence>
<feature type="region of interest" description="Disordered" evidence="8">
    <location>
        <begin position="1"/>
        <end position="41"/>
    </location>
</feature>
<keyword evidence="4" id="KW-1133">Transmembrane helix</keyword>
<evidence type="ECO:0000256" key="6">
    <source>
        <dbReference type="ARBA" id="ARBA00023136"/>
    </source>
</evidence>
<evidence type="ECO:0000313" key="9">
    <source>
        <dbReference type="EMBL" id="OVA14911.1"/>
    </source>
</evidence>
<feature type="region of interest" description="Disordered" evidence="8">
    <location>
        <begin position="357"/>
        <end position="385"/>
    </location>
</feature>
<evidence type="ECO:0000256" key="3">
    <source>
        <dbReference type="ARBA" id="ARBA00022692"/>
    </source>
</evidence>
<comment type="caution">
    <text evidence="9">The sequence shown here is derived from an EMBL/GenBank/DDBJ whole genome shotgun (WGS) entry which is preliminary data.</text>
</comment>
<evidence type="ECO:0008006" key="11">
    <source>
        <dbReference type="Google" id="ProtNLM"/>
    </source>
</evidence>
<comment type="subcellular location">
    <subcellularLocation>
        <location evidence="1">Cell membrane</location>
        <topology evidence="1">Single-pass membrane protein</topology>
    </subcellularLocation>
</comment>
<keyword evidence="3" id="KW-0812">Transmembrane</keyword>
<reference evidence="9 10" key="1">
    <citation type="journal article" date="2017" name="Mol. Plant">
        <title>The Genome of Medicinal Plant Macleaya cordata Provides New Insights into Benzylisoquinoline Alkaloids Metabolism.</title>
        <authorList>
            <person name="Liu X."/>
            <person name="Liu Y."/>
            <person name="Huang P."/>
            <person name="Ma Y."/>
            <person name="Qing Z."/>
            <person name="Tang Q."/>
            <person name="Cao H."/>
            <person name="Cheng P."/>
            <person name="Zheng Y."/>
            <person name="Yuan Z."/>
            <person name="Zhou Y."/>
            <person name="Liu J."/>
            <person name="Tang Z."/>
            <person name="Zhuo Y."/>
            <person name="Zhang Y."/>
            <person name="Yu L."/>
            <person name="Huang J."/>
            <person name="Yang P."/>
            <person name="Peng Q."/>
            <person name="Zhang J."/>
            <person name="Jiang W."/>
            <person name="Zhang Z."/>
            <person name="Lin K."/>
            <person name="Ro D.K."/>
            <person name="Chen X."/>
            <person name="Xiong X."/>
            <person name="Shang Y."/>
            <person name="Huang S."/>
            <person name="Zeng J."/>
        </authorList>
    </citation>
    <scope>NUCLEOTIDE SEQUENCE [LARGE SCALE GENOMIC DNA]</scope>
    <source>
        <strain evidence="10">cv. BLH2017</strain>
        <tissue evidence="9">Root</tissue>
    </source>
</reference>
<dbReference type="Proteomes" id="UP000195402">
    <property type="component" value="Unassembled WGS sequence"/>
</dbReference>
<organism evidence="9 10">
    <name type="scientific">Macleaya cordata</name>
    <name type="common">Five-seeded plume-poppy</name>
    <name type="synonym">Bocconia cordata</name>
    <dbReference type="NCBI Taxonomy" id="56857"/>
    <lineage>
        <taxon>Eukaryota</taxon>
        <taxon>Viridiplantae</taxon>
        <taxon>Streptophyta</taxon>
        <taxon>Embryophyta</taxon>
        <taxon>Tracheophyta</taxon>
        <taxon>Spermatophyta</taxon>
        <taxon>Magnoliopsida</taxon>
        <taxon>Ranunculales</taxon>
        <taxon>Papaveraceae</taxon>
        <taxon>Papaveroideae</taxon>
        <taxon>Macleaya</taxon>
    </lineage>
</organism>
<evidence type="ECO:0000256" key="7">
    <source>
        <dbReference type="ARBA" id="ARBA00038080"/>
    </source>
</evidence>
<dbReference type="PANTHER" id="PTHR32219:SF2">
    <property type="entry name" value="PROTON PUMP-INTERACTOR 1"/>
    <property type="match status" value="1"/>
</dbReference>
<dbReference type="InParanoid" id="A0A200QWT9"/>
<keyword evidence="10" id="KW-1185">Reference proteome</keyword>
<gene>
    <name evidence="9" type="ORF">BVC80_8951g10</name>
</gene>